<organism evidence="1 2">
    <name type="scientific">Entomophthora muscae</name>
    <dbReference type="NCBI Taxonomy" id="34485"/>
    <lineage>
        <taxon>Eukaryota</taxon>
        <taxon>Fungi</taxon>
        <taxon>Fungi incertae sedis</taxon>
        <taxon>Zoopagomycota</taxon>
        <taxon>Entomophthoromycotina</taxon>
        <taxon>Entomophthoromycetes</taxon>
        <taxon>Entomophthorales</taxon>
        <taxon>Entomophthoraceae</taxon>
        <taxon>Entomophthora</taxon>
    </lineage>
</organism>
<gene>
    <name evidence="1" type="primary">LAP2_4</name>
    <name evidence="1" type="ORF">DSO57_1009963</name>
</gene>
<protein>
    <submittedName>
        <fullName evidence="1">Leucyl aminopeptidase yscIV</fullName>
        <ecNumber evidence="1">3.3.2.6</ecNumber>
    </submittedName>
</protein>
<comment type="caution">
    <text evidence="1">The sequence shown here is derived from an EMBL/GenBank/DDBJ whole genome shotgun (WGS) entry which is preliminary data.</text>
</comment>
<dbReference type="EMBL" id="QTSX02000742">
    <property type="protein sequence ID" value="KAJ9085856.1"/>
    <property type="molecule type" value="Genomic_DNA"/>
</dbReference>
<reference evidence="1" key="1">
    <citation type="submission" date="2022-04" db="EMBL/GenBank/DDBJ databases">
        <title>Genome of the entomopathogenic fungus Entomophthora muscae.</title>
        <authorList>
            <person name="Elya C."/>
            <person name="Lovett B.R."/>
            <person name="Lee E."/>
            <person name="Macias A.M."/>
            <person name="Hajek A.E."/>
            <person name="De Bivort B.L."/>
            <person name="Kasson M.T."/>
            <person name="De Fine Licht H.H."/>
            <person name="Stajich J.E."/>
        </authorList>
    </citation>
    <scope>NUCLEOTIDE SEQUENCE</scope>
    <source>
        <strain evidence="1">Berkeley</strain>
    </source>
</reference>
<keyword evidence="2" id="KW-1185">Reference proteome</keyword>
<evidence type="ECO:0000313" key="1">
    <source>
        <dbReference type="EMBL" id="KAJ9085856.1"/>
    </source>
</evidence>
<keyword evidence="1" id="KW-0645">Protease</keyword>
<evidence type="ECO:0000313" key="2">
    <source>
        <dbReference type="Proteomes" id="UP001165960"/>
    </source>
</evidence>
<name>A0ACC2UH76_9FUNG</name>
<keyword evidence="1" id="KW-0378">Hydrolase</keyword>
<keyword evidence="1" id="KW-0031">Aminopeptidase</keyword>
<proteinExistence type="predicted"/>
<sequence>MCQLRDPNTFSNINDLATQHIALDLEVDFEPTRELEFKVLPRDENFGSALQVDLQGIALGESFQIKIKYETTKEGGAIQFLDAKQTKGKAHPYLFSQCQIYARSMVPCQDTPSLKISYSASITVPGQLTALMSALSTGSEKLGDKTTFKFEQKNAIPSYLIALAVGNLASKAISDRIAVWCEPEMLEAAAYEFSDAEQFMKIAEELTCPYEWGRYDLLM</sequence>
<dbReference type="Proteomes" id="UP001165960">
    <property type="component" value="Unassembled WGS sequence"/>
</dbReference>
<accession>A0ACC2UH76</accession>
<dbReference type="EC" id="3.3.2.6" evidence="1"/>